<keyword evidence="6 7" id="KW-0472">Membrane</keyword>
<feature type="transmembrane region" description="Helical" evidence="7">
    <location>
        <begin position="23"/>
        <end position="44"/>
    </location>
</feature>
<dbReference type="CDD" id="cd06261">
    <property type="entry name" value="TM_PBP2"/>
    <property type="match status" value="1"/>
</dbReference>
<comment type="subcellular location">
    <subcellularLocation>
        <location evidence="1 7">Cell membrane</location>
        <topology evidence="1 7">Multi-pass membrane protein</topology>
    </subcellularLocation>
</comment>
<keyword evidence="4 7" id="KW-0812">Transmembrane</keyword>
<sequence length="290" mass="32055">MATETETGGESNGWRGRLDADLAARYTILLVTSALVAFPLLWMVSTALKTGSDLTAFPPTLVPENPSLEPTIEALTTGPWAQWFLNTFLVVIGAVILELVVAVPAAYALARREFLGDRLVYVSIVAFLMIPPQILVLPIFIQFAQLQLLETFVGLIVAYTLLFSAFVTFLLSGFFQTLPSDVEDAARIAGIPEWKIFVRIVLPLAKPAIGIAAIFVFIFAWNEFFWALVFLNEQEMYTISIGLTIFEGTQGQIAMNRLMAMSVLTTIPVLVLFALTQERFIQGITTGYEF</sequence>
<dbReference type="OrthoDB" id="11163at2157"/>
<dbReference type="PANTHER" id="PTHR43744">
    <property type="entry name" value="ABC TRANSPORTER PERMEASE PROTEIN MG189-RELATED-RELATED"/>
    <property type="match status" value="1"/>
</dbReference>
<evidence type="ECO:0000259" key="8">
    <source>
        <dbReference type="PROSITE" id="PS50928"/>
    </source>
</evidence>
<gene>
    <name evidence="9" type="ORF">C447_07708</name>
</gene>
<feature type="transmembrane region" description="Helical" evidence="7">
    <location>
        <begin position="196"/>
        <end position="218"/>
    </location>
</feature>
<name>M0M3V0_9EURY</name>
<feature type="transmembrane region" description="Helical" evidence="7">
    <location>
        <begin position="153"/>
        <end position="175"/>
    </location>
</feature>
<protein>
    <submittedName>
        <fullName evidence="9">SN-glycerol-3-phosphate transporter permease</fullName>
    </submittedName>
</protein>
<comment type="similarity">
    <text evidence="7">Belongs to the binding-protein-dependent transport system permease family.</text>
</comment>
<dbReference type="PATRIC" id="fig|1132509.6.peg.1749"/>
<reference evidence="9 10" key="1">
    <citation type="journal article" date="2014" name="PLoS Genet.">
        <title>Phylogenetically driven sequencing of extremely halophilic archaea reveals strategies for static and dynamic osmo-response.</title>
        <authorList>
            <person name="Becker E.A."/>
            <person name="Seitzer P.M."/>
            <person name="Tritt A."/>
            <person name="Larsen D."/>
            <person name="Krusor M."/>
            <person name="Yao A.I."/>
            <person name="Wu D."/>
            <person name="Madern D."/>
            <person name="Eisen J.A."/>
            <person name="Darling A.E."/>
            <person name="Facciotti M.T."/>
        </authorList>
    </citation>
    <scope>NUCLEOTIDE SEQUENCE [LARGE SCALE GENOMIC DNA]</scope>
    <source>
        <strain evidence="9 10">100A6</strain>
    </source>
</reference>
<keyword evidence="10" id="KW-1185">Reference proteome</keyword>
<dbReference type="GO" id="GO:0005886">
    <property type="term" value="C:plasma membrane"/>
    <property type="evidence" value="ECO:0007669"/>
    <property type="project" value="UniProtKB-SubCell"/>
</dbReference>
<keyword evidence="5 7" id="KW-1133">Transmembrane helix</keyword>
<dbReference type="Pfam" id="PF00528">
    <property type="entry name" value="BPD_transp_1"/>
    <property type="match status" value="1"/>
</dbReference>
<evidence type="ECO:0000256" key="6">
    <source>
        <dbReference type="ARBA" id="ARBA00023136"/>
    </source>
</evidence>
<accession>M0M3V0</accession>
<dbReference type="SUPFAM" id="SSF161098">
    <property type="entry name" value="MetI-like"/>
    <property type="match status" value="1"/>
</dbReference>
<dbReference type="RefSeq" id="WP_007692562.1">
    <property type="nucleotide sequence ID" value="NZ_AJRK01000036.1"/>
</dbReference>
<comment type="caution">
    <text evidence="9">The sequence shown here is derived from an EMBL/GenBank/DDBJ whole genome shotgun (WGS) entry which is preliminary data.</text>
</comment>
<feature type="transmembrane region" description="Helical" evidence="7">
    <location>
        <begin position="119"/>
        <end position="141"/>
    </location>
</feature>
<evidence type="ECO:0000256" key="7">
    <source>
        <dbReference type="RuleBase" id="RU363032"/>
    </source>
</evidence>
<evidence type="ECO:0000256" key="5">
    <source>
        <dbReference type="ARBA" id="ARBA00022989"/>
    </source>
</evidence>
<dbReference type="eggNOG" id="arCOG00159">
    <property type="taxonomic scope" value="Archaea"/>
</dbReference>
<evidence type="ECO:0000256" key="1">
    <source>
        <dbReference type="ARBA" id="ARBA00004651"/>
    </source>
</evidence>
<dbReference type="AlphaFoldDB" id="M0M3V0"/>
<dbReference type="Proteomes" id="UP000011566">
    <property type="component" value="Unassembled WGS sequence"/>
</dbReference>
<evidence type="ECO:0000313" key="9">
    <source>
        <dbReference type="EMBL" id="EMA39025.1"/>
    </source>
</evidence>
<evidence type="ECO:0000256" key="2">
    <source>
        <dbReference type="ARBA" id="ARBA00022448"/>
    </source>
</evidence>
<feature type="transmembrane region" description="Helical" evidence="7">
    <location>
        <begin position="258"/>
        <end position="276"/>
    </location>
</feature>
<keyword evidence="2 7" id="KW-0813">Transport</keyword>
<dbReference type="EMBL" id="AOMB01000022">
    <property type="protein sequence ID" value="EMA39025.1"/>
    <property type="molecule type" value="Genomic_DNA"/>
</dbReference>
<dbReference type="PROSITE" id="PS50928">
    <property type="entry name" value="ABC_TM1"/>
    <property type="match status" value="1"/>
</dbReference>
<keyword evidence="3" id="KW-1003">Cell membrane</keyword>
<evidence type="ECO:0000256" key="3">
    <source>
        <dbReference type="ARBA" id="ARBA00022475"/>
    </source>
</evidence>
<organism evidence="9 10">
    <name type="scientific">Halococcus hamelinensis 100A6</name>
    <dbReference type="NCBI Taxonomy" id="1132509"/>
    <lineage>
        <taxon>Archaea</taxon>
        <taxon>Methanobacteriati</taxon>
        <taxon>Methanobacteriota</taxon>
        <taxon>Stenosarchaea group</taxon>
        <taxon>Halobacteria</taxon>
        <taxon>Halobacteriales</taxon>
        <taxon>Halococcaceae</taxon>
        <taxon>Halococcus</taxon>
    </lineage>
</organism>
<evidence type="ECO:0000256" key="4">
    <source>
        <dbReference type="ARBA" id="ARBA00022692"/>
    </source>
</evidence>
<dbReference type="InterPro" id="IPR035906">
    <property type="entry name" value="MetI-like_sf"/>
</dbReference>
<dbReference type="InterPro" id="IPR000515">
    <property type="entry name" value="MetI-like"/>
</dbReference>
<feature type="transmembrane region" description="Helical" evidence="7">
    <location>
        <begin position="83"/>
        <end position="107"/>
    </location>
</feature>
<dbReference type="GO" id="GO:0055085">
    <property type="term" value="P:transmembrane transport"/>
    <property type="evidence" value="ECO:0007669"/>
    <property type="project" value="InterPro"/>
</dbReference>
<dbReference type="Gene3D" id="1.10.3720.10">
    <property type="entry name" value="MetI-like"/>
    <property type="match status" value="1"/>
</dbReference>
<feature type="domain" description="ABC transmembrane type-1" evidence="8">
    <location>
        <begin position="84"/>
        <end position="276"/>
    </location>
</feature>
<evidence type="ECO:0000313" key="10">
    <source>
        <dbReference type="Proteomes" id="UP000011566"/>
    </source>
</evidence>
<proteinExistence type="inferred from homology"/>
<dbReference type="PANTHER" id="PTHR43744:SF8">
    <property type="entry name" value="SN-GLYCEROL-3-PHOSPHATE TRANSPORT SYSTEM PERMEASE PROTEIN UGPE"/>
    <property type="match status" value="1"/>
</dbReference>